<dbReference type="AlphaFoldDB" id="A0AAN7C5D1"/>
<reference evidence="1" key="2">
    <citation type="submission" date="2023-05" db="EMBL/GenBank/DDBJ databases">
        <authorList>
            <consortium name="Lawrence Berkeley National Laboratory"/>
            <person name="Steindorff A."/>
            <person name="Hensen N."/>
            <person name="Bonometti L."/>
            <person name="Westerberg I."/>
            <person name="Brannstrom I.O."/>
            <person name="Guillou S."/>
            <person name="Cros-Aarteil S."/>
            <person name="Calhoun S."/>
            <person name="Haridas S."/>
            <person name="Kuo A."/>
            <person name="Mondo S."/>
            <person name="Pangilinan J."/>
            <person name="Riley R."/>
            <person name="Labutti K."/>
            <person name="Andreopoulos B."/>
            <person name="Lipzen A."/>
            <person name="Chen C."/>
            <person name="Yanf M."/>
            <person name="Daum C."/>
            <person name="Ng V."/>
            <person name="Clum A."/>
            <person name="Ohm R."/>
            <person name="Martin F."/>
            <person name="Silar P."/>
            <person name="Natvig D."/>
            <person name="Lalanne C."/>
            <person name="Gautier V."/>
            <person name="Ament-Velasquez S.L."/>
            <person name="Kruys A."/>
            <person name="Hutchinson M.I."/>
            <person name="Powell A.J."/>
            <person name="Barry K."/>
            <person name="Miller A.N."/>
            <person name="Grigoriev I.V."/>
            <person name="Debuchy R."/>
            <person name="Gladieux P."/>
            <person name="Thoren M.H."/>
            <person name="Johannesson H."/>
        </authorList>
    </citation>
    <scope>NUCLEOTIDE SEQUENCE</scope>
    <source>
        <strain evidence="1">CBS 532.94</strain>
    </source>
</reference>
<accession>A0AAN7C5D1</accession>
<reference evidence="1" key="1">
    <citation type="journal article" date="2023" name="Mol. Phylogenet. Evol.">
        <title>Genome-scale phylogeny and comparative genomics of the fungal order Sordariales.</title>
        <authorList>
            <person name="Hensen N."/>
            <person name="Bonometti L."/>
            <person name="Westerberg I."/>
            <person name="Brannstrom I.O."/>
            <person name="Guillou S."/>
            <person name="Cros-Aarteil S."/>
            <person name="Calhoun S."/>
            <person name="Haridas S."/>
            <person name="Kuo A."/>
            <person name="Mondo S."/>
            <person name="Pangilinan J."/>
            <person name="Riley R."/>
            <person name="LaButti K."/>
            <person name="Andreopoulos B."/>
            <person name="Lipzen A."/>
            <person name="Chen C."/>
            <person name="Yan M."/>
            <person name="Daum C."/>
            <person name="Ng V."/>
            <person name="Clum A."/>
            <person name="Steindorff A."/>
            <person name="Ohm R.A."/>
            <person name="Martin F."/>
            <person name="Silar P."/>
            <person name="Natvig D.O."/>
            <person name="Lalanne C."/>
            <person name="Gautier V."/>
            <person name="Ament-Velasquez S.L."/>
            <person name="Kruys A."/>
            <person name="Hutchinson M.I."/>
            <person name="Powell A.J."/>
            <person name="Barry K."/>
            <person name="Miller A.N."/>
            <person name="Grigoriev I.V."/>
            <person name="Debuchy R."/>
            <person name="Gladieux P."/>
            <person name="Hiltunen Thoren M."/>
            <person name="Johannesson H."/>
        </authorList>
    </citation>
    <scope>NUCLEOTIDE SEQUENCE</scope>
    <source>
        <strain evidence="1">CBS 532.94</strain>
    </source>
</reference>
<protein>
    <submittedName>
        <fullName evidence="1">Uncharacterized protein</fullName>
    </submittedName>
</protein>
<comment type="caution">
    <text evidence="1">The sequence shown here is derived from an EMBL/GenBank/DDBJ whole genome shotgun (WGS) entry which is preliminary data.</text>
</comment>
<gene>
    <name evidence="1" type="ORF">C8A03DRAFT_36410</name>
</gene>
<organism evidence="1 2">
    <name type="scientific">Achaetomium macrosporum</name>
    <dbReference type="NCBI Taxonomy" id="79813"/>
    <lineage>
        <taxon>Eukaryota</taxon>
        <taxon>Fungi</taxon>
        <taxon>Dikarya</taxon>
        <taxon>Ascomycota</taxon>
        <taxon>Pezizomycotina</taxon>
        <taxon>Sordariomycetes</taxon>
        <taxon>Sordariomycetidae</taxon>
        <taxon>Sordariales</taxon>
        <taxon>Chaetomiaceae</taxon>
        <taxon>Achaetomium</taxon>
    </lineage>
</organism>
<proteinExistence type="predicted"/>
<sequence>MYNGAEAEVEFLLDAAEPDDPSEPVHHSPRLFNMSPFLFAFALWEKKHNISRTAHSHLLEVFRLATSLEDFQRIPQRKETLSRQMRSVLLLSTLRQSTVKLDQTQMASRTRPDTTVLGFDMESLAVNLLGSSAISGKVYRGFAQIVDGPALEPWQA</sequence>
<keyword evidence="2" id="KW-1185">Reference proteome</keyword>
<name>A0AAN7C5D1_9PEZI</name>
<feature type="non-terminal residue" evidence="1">
    <location>
        <position position="156"/>
    </location>
</feature>
<dbReference type="Proteomes" id="UP001303760">
    <property type="component" value="Unassembled WGS sequence"/>
</dbReference>
<evidence type="ECO:0000313" key="2">
    <source>
        <dbReference type="Proteomes" id="UP001303760"/>
    </source>
</evidence>
<dbReference type="EMBL" id="MU860243">
    <property type="protein sequence ID" value="KAK4235716.1"/>
    <property type="molecule type" value="Genomic_DNA"/>
</dbReference>
<evidence type="ECO:0000313" key="1">
    <source>
        <dbReference type="EMBL" id="KAK4235716.1"/>
    </source>
</evidence>